<dbReference type="PANTHER" id="PTHR22911">
    <property type="entry name" value="ACYL-MALONYL CONDENSING ENZYME-RELATED"/>
    <property type="match status" value="1"/>
</dbReference>
<dbReference type="Pfam" id="PF00892">
    <property type="entry name" value="EamA"/>
    <property type="match status" value="2"/>
</dbReference>
<feature type="domain" description="EamA" evidence="2">
    <location>
        <begin position="60"/>
        <end position="191"/>
    </location>
</feature>
<dbReference type="EMBL" id="FZQB01000002">
    <property type="protein sequence ID" value="SNT71520.1"/>
    <property type="molecule type" value="Genomic_DNA"/>
</dbReference>
<keyword evidence="1" id="KW-0472">Membrane</keyword>
<dbReference type="AlphaFoldDB" id="A0A239PMY5"/>
<feature type="transmembrane region" description="Helical" evidence="1">
    <location>
        <begin position="231"/>
        <end position="252"/>
    </location>
</feature>
<gene>
    <name evidence="3" type="ORF">SAMN05444959_10228</name>
</gene>
<name>A0A239PMY5_9RHOB</name>
<keyword evidence="1" id="KW-0812">Transmembrane</keyword>
<organism evidence="3 4">
    <name type="scientific">Paracoccus seriniphilus</name>
    <dbReference type="NCBI Taxonomy" id="184748"/>
    <lineage>
        <taxon>Bacteria</taxon>
        <taxon>Pseudomonadati</taxon>
        <taxon>Pseudomonadota</taxon>
        <taxon>Alphaproteobacteria</taxon>
        <taxon>Rhodobacterales</taxon>
        <taxon>Paracoccaceae</taxon>
        <taxon>Paracoccus</taxon>
    </lineage>
</organism>
<feature type="domain" description="EamA" evidence="2">
    <location>
        <begin position="201"/>
        <end position="324"/>
    </location>
</feature>
<reference evidence="3 4" key="1">
    <citation type="submission" date="2017-07" db="EMBL/GenBank/DDBJ databases">
        <authorList>
            <person name="Sun Z.S."/>
            <person name="Albrecht U."/>
            <person name="Echele G."/>
            <person name="Lee C.C."/>
        </authorList>
    </citation>
    <scope>NUCLEOTIDE SEQUENCE [LARGE SCALE GENOMIC DNA]</scope>
    <source>
        <strain evidence="3 4">DSM 14827</strain>
    </source>
</reference>
<feature type="transmembrane region" description="Helical" evidence="1">
    <location>
        <begin position="258"/>
        <end position="275"/>
    </location>
</feature>
<evidence type="ECO:0000313" key="4">
    <source>
        <dbReference type="Proteomes" id="UP000198307"/>
    </source>
</evidence>
<dbReference type="Gene3D" id="1.10.3730.20">
    <property type="match status" value="1"/>
</dbReference>
<dbReference type="PANTHER" id="PTHR22911:SF103">
    <property type="entry name" value="BLR2811 PROTEIN"/>
    <property type="match status" value="1"/>
</dbReference>
<dbReference type="InterPro" id="IPR037185">
    <property type="entry name" value="EmrE-like"/>
</dbReference>
<feature type="transmembrane region" description="Helical" evidence="1">
    <location>
        <begin position="177"/>
        <end position="195"/>
    </location>
</feature>
<dbReference type="InterPro" id="IPR000620">
    <property type="entry name" value="EamA_dom"/>
</dbReference>
<feature type="transmembrane region" description="Helical" evidence="1">
    <location>
        <begin position="201"/>
        <end position="219"/>
    </location>
</feature>
<sequence length="340" mass="37168">MSARHPNAYKLLVDPDHPQCRARLSNAHQDTTLMHALSQVFSLMRRGHNDPPSHDKAQLIGIALLCGAVLFFTLMDATAKYLTQSYSVTQVVWARFFGNALIVTLIFRQRVPALMRSRQPALQFWRAMAQLGSVGLFFTSLQFIGLAEATAIMDSNPVLITLGAALFLKEKIGIRRMLGIAAALVGALIVIRPGTGVFQPAALLPVLGAFTYAGGALLTRLVRSDSTATSILWSAYAGLIVTTFFVPFSWQSIALQDLPYFLALAVLGTISQILLIKAFSMGEAGSLAPFGYTALIWAGFWGWLFFDQLPDRWTILGGTIIVGAGLYVWSREAQASRKQE</sequence>
<feature type="transmembrane region" description="Helical" evidence="1">
    <location>
        <begin position="312"/>
        <end position="329"/>
    </location>
</feature>
<proteinExistence type="predicted"/>
<dbReference type="GO" id="GO:0016020">
    <property type="term" value="C:membrane"/>
    <property type="evidence" value="ECO:0007669"/>
    <property type="project" value="InterPro"/>
</dbReference>
<dbReference type="Proteomes" id="UP000198307">
    <property type="component" value="Unassembled WGS sequence"/>
</dbReference>
<feature type="transmembrane region" description="Helical" evidence="1">
    <location>
        <begin position="87"/>
        <end position="107"/>
    </location>
</feature>
<evidence type="ECO:0000256" key="1">
    <source>
        <dbReference type="SAM" id="Phobius"/>
    </source>
</evidence>
<feature type="transmembrane region" description="Helical" evidence="1">
    <location>
        <begin position="127"/>
        <end position="145"/>
    </location>
</feature>
<dbReference type="RefSeq" id="WP_245846779.1">
    <property type="nucleotide sequence ID" value="NZ_FZQB01000002.1"/>
</dbReference>
<keyword evidence="4" id="KW-1185">Reference proteome</keyword>
<evidence type="ECO:0000313" key="3">
    <source>
        <dbReference type="EMBL" id="SNT71520.1"/>
    </source>
</evidence>
<evidence type="ECO:0000259" key="2">
    <source>
        <dbReference type="Pfam" id="PF00892"/>
    </source>
</evidence>
<feature type="transmembrane region" description="Helical" evidence="1">
    <location>
        <begin position="57"/>
        <end position="75"/>
    </location>
</feature>
<accession>A0A239PMY5</accession>
<keyword evidence="1" id="KW-1133">Transmembrane helix</keyword>
<protein>
    <submittedName>
        <fullName evidence="3">Permease of the drug/metabolite transporter (DMT) superfamily</fullName>
    </submittedName>
</protein>
<dbReference type="SUPFAM" id="SSF103481">
    <property type="entry name" value="Multidrug resistance efflux transporter EmrE"/>
    <property type="match status" value="2"/>
</dbReference>
<feature type="transmembrane region" description="Helical" evidence="1">
    <location>
        <begin position="287"/>
        <end position="306"/>
    </location>
</feature>